<evidence type="ECO:0000259" key="3">
    <source>
        <dbReference type="Pfam" id="PF13290"/>
    </source>
</evidence>
<name>A0A934VDD5_9BACT</name>
<reference evidence="4" key="1">
    <citation type="submission" date="2021-01" db="EMBL/GenBank/DDBJ databases">
        <title>Modified the classification status of verrucomicrobia.</title>
        <authorList>
            <person name="Feng X."/>
        </authorList>
    </citation>
    <scope>NUCLEOTIDE SEQUENCE</scope>
    <source>
        <strain evidence="4">JCM 18052</strain>
    </source>
</reference>
<feature type="domain" description="GH29D-like beta-sandwich" evidence="3">
    <location>
        <begin position="1063"/>
        <end position="1133"/>
    </location>
</feature>
<dbReference type="Pfam" id="PF13290">
    <property type="entry name" value="CHB_HEX_C_1"/>
    <property type="match status" value="1"/>
</dbReference>
<protein>
    <submittedName>
        <fullName evidence="4">Autotransporter-associated beta strand repeat-containing protein</fullName>
    </submittedName>
</protein>
<evidence type="ECO:0000313" key="5">
    <source>
        <dbReference type="Proteomes" id="UP000600139"/>
    </source>
</evidence>
<feature type="chain" id="PRO_5037488605" evidence="2">
    <location>
        <begin position="36"/>
        <end position="1917"/>
    </location>
</feature>
<dbReference type="RefSeq" id="WP_200352390.1">
    <property type="nucleotide sequence ID" value="NZ_BAABHZ010000001.1"/>
</dbReference>
<comment type="caution">
    <text evidence="4">The sequence shown here is derived from an EMBL/GenBank/DDBJ whole genome shotgun (WGS) entry which is preliminary data.</text>
</comment>
<dbReference type="InterPro" id="IPR013425">
    <property type="entry name" value="Autotrns_rpt"/>
</dbReference>
<dbReference type="InterPro" id="IPR011050">
    <property type="entry name" value="Pectin_lyase_fold/virulence"/>
</dbReference>
<gene>
    <name evidence="4" type="ORF">JIN84_17650</name>
</gene>
<accession>A0A934VDD5</accession>
<keyword evidence="5" id="KW-1185">Reference proteome</keyword>
<dbReference type="NCBIfam" id="TIGR02601">
    <property type="entry name" value="autotrns_rpt"/>
    <property type="match status" value="6"/>
</dbReference>
<organism evidence="4 5">
    <name type="scientific">Luteolibacter yonseiensis</name>
    <dbReference type="NCBI Taxonomy" id="1144680"/>
    <lineage>
        <taxon>Bacteria</taxon>
        <taxon>Pseudomonadati</taxon>
        <taxon>Verrucomicrobiota</taxon>
        <taxon>Verrucomicrobiia</taxon>
        <taxon>Verrucomicrobiales</taxon>
        <taxon>Verrucomicrobiaceae</taxon>
        <taxon>Luteolibacter</taxon>
    </lineage>
</organism>
<dbReference type="InterPro" id="IPR059177">
    <property type="entry name" value="GH29D-like_dom"/>
</dbReference>
<evidence type="ECO:0000256" key="2">
    <source>
        <dbReference type="SAM" id="SignalP"/>
    </source>
</evidence>
<dbReference type="Proteomes" id="UP000600139">
    <property type="component" value="Unassembled WGS sequence"/>
</dbReference>
<dbReference type="SUPFAM" id="SSF49785">
    <property type="entry name" value="Galactose-binding domain-like"/>
    <property type="match status" value="1"/>
</dbReference>
<dbReference type="InterPro" id="IPR008979">
    <property type="entry name" value="Galactose-bd-like_sf"/>
</dbReference>
<dbReference type="EMBL" id="JAENIK010000012">
    <property type="protein sequence ID" value="MBK1817449.1"/>
    <property type="molecule type" value="Genomic_DNA"/>
</dbReference>
<evidence type="ECO:0000313" key="4">
    <source>
        <dbReference type="EMBL" id="MBK1817449.1"/>
    </source>
</evidence>
<keyword evidence="1 2" id="KW-0732">Signal</keyword>
<feature type="signal peptide" evidence="2">
    <location>
        <begin position="1"/>
        <end position="35"/>
    </location>
</feature>
<sequence>MKPRRLTALSAFSRKPLGLRAAALLLAAGTSTTFAATLWWDGGASTVNSGSDNSSTTAQNWLSGGNWDNGTTSAPVATWTAGDSAVFGGTAANQTITAGTFSVGNLTFGQGVAGAGTSGTAYTVSGGTLTLTGSSITTNTPTALNSVLTGTTGLAKAGSSTLTLGGSNSYTGVTAINSGTLKITPSGYIPYRYYRFTVSANNGDGYNQLGELHYYNNGQWTIAEAGSAAPNNGASGTEQYWGNVNDNKGANAGGFTKFGVGGVPYSITYDMGSAKVINSYNWSSANDSTPARNPKRWIVAGSNDNSTWIPLDDRSTSDQAGPSNTYTWSGATTSYATVTNAANDGAANAYPISGSGNIPNTSDVQIATGATLDLNGTNQIVASLGNIGGGGGSITNSSATKALTLTLNPASGSTTFGGTISDSGAASAISLLKIGAGTQVLAGNNTYSGTTTINAGTLQLGGTNGSIGAGILSVLGGTFDLGGHSQVVQKLSGTAGSVSNTAAGDATLSVNLPLTTAGDFAGTVTTPSTGKLNLIVSSTSGGTASNFSLSNPANTFKGTITVNGTQVLTGVDASGVFGINTEGALGDPTNPIVLNDGGTLANMFNPNQGGGWPGHAIFTLGAERTITLTGIGGVIRTGYGELCTINSLITGSGTFSKVDGGGVTLGGSISNNYTGGTVLGGTGKLVLAKTGGALAIPGDVSLSSSGWAGNSSGLVLAANEQIADSAIITWTTNALGGGTQSASFLRTNGFTETVGGLESTGNGGEAVIENRGYTDTAVYGTGTVIVNVTGTNSYTFNGVIRDVDGGSNGGNVAITKTGTGTQILTGGGKAYFGATTVSGGVLQVDGTLPNTPVTVKDTGKLIGSGTLGGTITVQSGGILAPGDSTGFGTLTTSGAVTIGSGGSLFGPDLGSILNGAVTIASGGKLHGVGTTNGAVTVQAGGELAPGVDDIGNLTAKAAVSLAGNATFQVNKTSGQITNDTLSGFTNITYGGTLTINYTGSAPALNDTIQLFVPGPGATFSGSFSSIVGLPTLAPGLQWETTGLVGLGRIKVVNYVSTPSFNPVAGGYVGAQNITITSDSGSTIYYTINGSQPPSPTSPSGTSPVTGITIPTDSTVTIQAFARKAGQTDSPIATAVYRTITTPKWNVDESGLWSETGKWQNMVSPNAVNATVDFTLPQSAATYVTLDAGRTAGNLIFGNTEWNLESSDNSVLTLATSSGSPTITTSGSTTISATLDGTQDLVKSGPGTLTLSGTNTYTGNTTIEQAVLAVTSFSANGTGSPLGKGNTLSIDGSTLRYSGANNVGFGAFNRSVVLGSDGGTYDAAVPGSTFWFATGVISGTGPLTKTGAGQLIIQATNTFDGTFHVNEAEVQIRSAAALGSTVGDTTVADGARLCVAADITVPENFILNGNGGGNGALQNNDNAVSTVSGTISLATNSSVGGGSPNLFTLSNVISGPGTLTKLGTNAVALTGTASNTYAGVTTIGGTGKLVLAKTGGALAIPGNINLSSTAWNGNASGVVLGGDEQIADGSIITWTTTSQTGGTQEDSFLRLNGHTETVGGLVSTGSPGDPVVENRGLNDAAAYGTGTLIIQTTGPNSYNYNGVIRNVDGGSNGGTVALVKTGTGTQILSGSMSNTGTTTINAGALQLDGSAAFPVTVATGGTLKGSGSTSGAVTVNAGGFLAPGSDIGTLTTGNTTIAGTYAFEGNGSIADRLTVNGNLTITGATLAINAITPLLEPSYVVASYTGTLTGTFTVTGLPSGVTLQYDGANKQILLITTQAAGYSSWATSKGLTGANNGLAQDPDSDGVSNLLEFYLNGNPLASDAATLVTQSLDATYLTLAFKRRDDANTDVATQAAQYGSNLSGWTDVTIGAASSGPDGNGVIVDVAANGTDPDSITVRIPRSLAAGGKLFGRLKVTK</sequence>
<proteinExistence type="predicted"/>
<dbReference type="Gene3D" id="2.60.120.260">
    <property type="entry name" value="Galactose-binding domain-like"/>
    <property type="match status" value="1"/>
</dbReference>
<dbReference type="Pfam" id="PF12951">
    <property type="entry name" value="PATR"/>
    <property type="match status" value="6"/>
</dbReference>
<dbReference type="SUPFAM" id="SSF51126">
    <property type="entry name" value="Pectin lyase-like"/>
    <property type="match status" value="1"/>
</dbReference>
<evidence type="ECO:0000256" key="1">
    <source>
        <dbReference type="ARBA" id="ARBA00022729"/>
    </source>
</evidence>